<evidence type="ECO:0000313" key="1">
    <source>
        <dbReference type="EMBL" id="QCW82969.1"/>
    </source>
</evidence>
<gene>
    <name evidence="1" type="ORF">EQU24_12515</name>
</gene>
<dbReference type="Proteomes" id="UP000305881">
    <property type="component" value="Chromosome"/>
</dbReference>
<reference evidence="2" key="1">
    <citation type="journal article" date="2019" name="J. Bacteriol.">
        <title>A Mutagenic Screen Identifies a TonB-Dependent Receptor Required for the Lanthanide Metal Switch in the Type I Methanotroph 'Methylotuvimicrobium buryatense' 5GB1C.</title>
        <authorList>
            <person name="Groom J.D."/>
            <person name="Ford S.M."/>
            <person name="Pesesky M.W."/>
            <person name="Lidstrom M.E."/>
        </authorList>
    </citation>
    <scope>NUCLEOTIDE SEQUENCE [LARGE SCALE GENOMIC DNA]</scope>
    <source>
        <strain evidence="2">5GB1C</strain>
    </source>
</reference>
<sequence length="82" mass="9178">MLVELQPEFEEVLQPLGQHAIEFFLAASLYHAGKISFASAAHIAGLSFEAFNDRLIEHFDQGYRIADQCVLEDIATVDDLKL</sequence>
<dbReference type="EMBL" id="CP035467">
    <property type="protein sequence ID" value="QCW82969.1"/>
    <property type="molecule type" value="Genomic_DNA"/>
</dbReference>
<dbReference type="AlphaFoldDB" id="A0A4P9UNL0"/>
<dbReference type="OrthoDB" id="5573452at2"/>
<keyword evidence="2" id="KW-1185">Reference proteome</keyword>
<protein>
    <submittedName>
        <fullName evidence="1">Uncharacterized protein</fullName>
    </submittedName>
</protein>
<organism evidence="1 2">
    <name type="scientific">Methylotuvimicrobium buryatense</name>
    <name type="common">Methylomicrobium buryatense</name>
    <dbReference type="NCBI Taxonomy" id="95641"/>
    <lineage>
        <taxon>Bacteria</taxon>
        <taxon>Pseudomonadati</taxon>
        <taxon>Pseudomonadota</taxon>
        <taxon>Gammaproteobacteria</taxon>
        <taxon>Methylococcales</taxon>
        <taxon>Methylococcaceae</taxon>
        <taxon>Methylotuvimicrobium</taxon>
    </lineage>
</organism>
<accession>A0A4P9UNL0</accession>
<name>A0A4P9UNL0_METBY</name>
<evidence type="ECO:0000313" key="2">
    <source>
        <dbReference type="Proteomes" id="UP000305881"/>
    </source>
</evidence>
<dbReference type="KEGG" id="mbur:EQU24_12515"/>
<proteinExistence type="predicted"/>